<organism evidence="1 2">
    <name type="scientific">Actinophytocola oryzae</name>
    <dbReference type="NCBI Taxonomy" id="502181"/>
    <lineage>
        <taxon>Bacteria</taxon>
        <taxon>Bacillati</taxon>
        <taxon>Actinomycetota</taxon>
        <taxon>Actinomycetes</taxon>
        <taxon>Pseudonocardiales</taxon>
        <taxon>Pseudonocardiaceae</taxon>
    </lineage>
</organism>
<reference evidence="1 2" key="1">
    <citation type="submission" date="2019-03" db="EMBL/GenBank/DDBJ databases">
        <title>Genomic Encyclopedia of Archaeal and Bacterial Type Strains, Phase II (KMG-II): from individual species to whole genera.</title>
        <authorList>
            <person name="Goeker M."/>
        </authorList>
    </citation>
    <scope>NUCLEOTIDE SEQUENCE [LARGE SCALE GENOMIC DNA]</scope>
    <source>
        <strain evidence="1 2">DSM 45499</strain>
    </source>
</reference>
<name>A0A4R7UR50_9PSEU</name>
<dbReference type="Proteomes" id="UP000294927">
    <property type="component" value="Unassembled WGS sequence"/>
</dbReference>
<keyword evidence="2" id="KW-1185">Reference proteome</keyword>
<accession>A0A4R7UR50</accession>
<evidence type="ECO:0000313" key="1">
    <source>
        <dbReference type="EMBL" id="TDV35930.1"/>
    </source>
</evidence>
<proteinExistence type="predicted"/>
<gene>
    <name evidence="1" type="ORF">CLV71_13326</name>
</gene>
<comment type="caution">
    <text evidence="1">The sequence shown here is derived from an EMBL/GenBank/DDBJ whole genome shotgun (WGS) entry which is preliminary data.</text>
</comment>
<protein>
    <submittedName>
        <fullName evidence="1">Uncharacterized protein</fullName>
    </submittedName>
</protein>
<dbReference type="RefSeq" id="WP_133909320.1">
    <property type="nucleotide sequence ID" value="NZ_SOCP01000033.1"/>
</dbReference>
<sequence>MALTPAAQRNAVSEGIALGLVACGRDALPADKGRLGAAFETTWLSWVHRVRFPQIETDLSDGADGVSVMTGADDPKEAWALYWEHRGGEFLVNARQGDWSPEDRADLDYAATVIGGDLPVADWAALAGEFLRHLEV</sequence>
<evidence type="ECO:0000313" key="2">
    <source>
        <dbReference type="Proteomes" id="UP000294927"/>
    </source>
</evidence>
<dbReference type="OrthoDB" id="4761743at2"/>
<dbReference type="EMBL" id="SOCP01000033">
    <property type="protein sequence ID" value="TDV35930.1"/>
    <property type="molecule type" value="Genomic_DNA"/>
</dbReference>
<dbReference type="AlphaFoldDB" id="A0A4R7UR50"/>